<proteinExistence type="predicted"/>
<keyword evidence="3" id="KW-1185">Reference proteome</keyword>
<dbReference type="SUPFAM" id="SSF56935">
    <property type="entry name" value="Porins"/>
    <property type="match status" value="1"/>
</dbReference>
<accession>A0A848QN83</accession>
<feature type="signal peptide" evidence="1">
    <location>
        <begin position="1"/>
        <end position="27"/>
    </location>
</feature>
<dbReference type="EMBL" id="JABCRE010000002">
    <property type="protein sequence ID" value="NMW30558.1"/>
    <property type="molecule type" value="Genomic_DNA"/>
</dbReference>
<comment type="caution">
    <text evidence="2">The sequence shown here is derived from an EMBL/GenBank/DDBJ whole genome shotgun (WGS) entry which is preliminary data.</text>
</comment>
<dbReference type="Proteomes" id="UP000561181">
    <property type="component" value="Unassembled WGS sequence"/>
</dbReference>
<keyword evidence="1" id="KW-0732">Signal</keyword>
<dbReference type="RefSeq" id="WP_170009329.1">
    <property type="nucleotide sequence ID" value="NZ_JABCRE010000002.1"/>
</dbReference>
<name>A0A848QN83_9SPHN</name>
<evidence type="ECO:0008006" key="4">
    <source>
        <dbReference type="Google" id="ProtNLM"/>
    </source>
</evidence>
<sequence length="342" mass="36346">MRASNFSISDTLCAGILAVCVAAPASAQDFSISSERLANIEEPLATEIAGVTIEAAGVVDARLDYDLEGMFDDEDVIDPGVIGNFSVNASTQLGNRWDVGVAYFGQYENGRGVSGYTDNIAGFISGAYGTVLAGEVMNLVREETRRVRGIGNADLRFDDALGAAQNWGGGYVGQFGPSRLSALVDEDGNYDVGFVYERPSGKAGYRYAARFTDAPFVAADGITQFDSNALTGTFEYMYSRSILNVGAGYELLQAGPIDAQRWFVSGGWQRQWGAFTTSVEGHFGEIEGQAEKSGAFGLSYGFARGLSLNLGVNHSDAQVEVGGVQILDEAETSATTSVRFGF</sequence>
<evidence type="ECO:0000313" key="3">
    <source>
        <dbReference type="Proteomes" id="UP000561181"/>
    </source>
</evidence>
<reference evidence="2 3" key="1">
    <citation type="submission" date="2020-04" db="EMBL/GenBank/DDBJ databases">
        <authorList>
            <person name="Liu A."/>
        </authorList>
    </citation>
    <scope>NUCLEOTIDE SEQUENCE [LARGE SCALE GENOMIC DNA]</scope>
    <source>
        <strain evidence="2 3">RZ02</strain>
    </source>
</reference>
<feature type="chain" id="PRO_5032747269" description="Autotransporter domain-containing protein" evidence="1">
    <location>
        <begin position="28"/>
        <end position="342"/>
    </location>
</feature>
<evidence type="ECO:0000256" key="1">
    <source>
        <dbReference type="SAM" id="SignalP"/>
    </source>
</evidence>
<gene>
    <name evidence="2" type="ORF">HKD42_00570</name>
</gene>
<organism evidence="2 3">
    <name type="scientific">Pontixanthobacter rizhaonensis</name>
    <dbReference type="NCBI Taxonomy" id="2730337"/>
    <lineage>
        <taxon>Bacteria</taxon>
        <taxon>Pseudomonadati</taxon>
        <taxon>Pseudomonadota</taxon>
        <taxon>Alphaproteobacteria</taxon>
        <taxon>Sphingomonadales</taxon>
        <taxon>Erythrobacteraceae</taxon>
        <taxon>Pontixanthobacter</taxon>
    </lineage>
</organism>
<evidence type="ECO:0000313" key="2">
    <source>
        <dbReference type="EMBL" id="NMW30558.1"/>
    </source>
</evidence>
<protein>
    <recommendedName>
        <fullName evidence="4">Autotransporter domain-containing protein</fullName>
    </recommendedName>
</protein>
<dbReference type="AlphaFoldDB" id="A0A848QN83"/>